<dbReference type="SUPFAM" id="SSF55729">
    <property type="entry name" value="Acyl-CoA N-acyltransferases (Nat)"/>
    <property type="match status" value="1"/>
</dbReference>
<gene>
    <name evidence="2" type="ORF">N1F79_19975</name>
</gene>
<dbReference type="InterPro" id="IPR016181">
    <property type="entry name" value="Acyl_CoA_acyltransferase"/>
</dbReference>
<dbReference type="InterPro" id="IPR038740">
    <property type="entry name" value="BioF2-like_GNAT_dom"/>
</dbReference>
<sequence>MSEPLDLKEQIFLLDKLPGFYKTLSSNSLNGFNYTNDDSNFKSPRNSFQVIKDIPEYFELEYKQLPKNIKHVTVEQYPGFSISFEGINDVNDYLKTRFGNSSRYKLRRSIKKLEASFDIKYKMYYGEMSKEEYDFIFKKFFRLLELRSIEKGILDNINIKRSDYFYKKFYPLILQKRASLFVIYNGDNPIDICLNYHNNSIVYQFIRTYDIAYSKFNTGYIDLIKQIEWCINNNIDFIDFSFGTYYWKKRWCNTSYKHNYHIFYNSKSLLSIIKSKVYVSKIKIKHVLRERGLIDKYHVKKQKLKNTIKPLKKTEIKISNIDFNVEVNIGDEINIYETEHHFIKKTVYDFLFNFNANEKDIKVYEVLDTSNKYLIIGNENKVIIDAIFNS</sequence>
<protein>
    <submittedName>
        <fullName evidence="2">GNAT family N-acetyltransferase</fullName>
    </submittedName>
</protein>
<keyword evidence="3" id="KW-1185">Reference proteome</keyword>
<proteinExistence type="predicted"/>
<dbReference type="EMBL" id="JAODOP010000004">
    <property type="protein sequence ID" value="MEF3835412.1"/>
    <property type="molecule type" value="Genomic_DNA"/>
</dbReference>
<dbReference type="Pfam" id="PF13480">
    <property type="entry name" value="Acetyltransf_6"/>
    <property type="match status" value="1"/>
</dbReference>
<dbReference type="RefSeq" id="WP_303307698.1">
    <property type="nucleotide sequence ID" value="NZ_JAODOP010000004.1"/>
</dbReference>
<evidence type="ECO:0000313" key="3">
    <source>
        <dbReference type="Proteomes" id="UP001337305"/>
    </source>
</evidence>
<comment type="caution">
    <text evidence="2">The sequence shown here is derived from an EMBL/GenBank/DDBJ whole genome shotgun (WGS) entry which is preliminary data.</text>
</comment>
<reference evidence="2 3" key="1">
    <citation type="submission" date="2022-09" db="EMBL/GenBank/DDBJ databases">
        <title>Genome sequencing of Flavivirga sp. MEBiC05379.</title>
        <authorList>
            <person name="Oh H.-M."/>
            <person name="Kwon K.K."/>
            <person name="Park M.J."/>
            <person name="Yang S.-H."/>
        </authorList>
    </citation>
    <scope>NUCLEOTIDE SEQUENCE [LARGE SCALE GENOMIC DNA]</scope>
    <source>
        <strain evidence="2 3">MEBiC05379</strain>
    </source>
</reference>
<dbReference type="Gene3D" id="3.40.630.30">
    <property type="match status" value="1"/>
</dbReference>
<organism evidence="2 3">
    <name type="scientific">Flavivirga spongiicola</name>
    <dbReference type="NCBI Taxonomy" id="421621"/>
    <lineage>
        <taxon>Bacteria</taxon>
        <taxon>Pseudomonadati</taxon>
        <taxon>Bacteroidota</taxon>
        <taxon>Flavobacteriia</taxon>
        <taxon>Flavobacteriales</taxon>
        <taxon>Flavobacteriaceae</taxon>
        <taxon>Flavivirga</taxon>
    </lineage>
</organism>
<accession>A0ABU7XXE9</accession>
<evidence type="ECO:0000313" key="2">
    <source>
        <dbReference type="EMBL" id="MEF3835412.1"/>
    </source>
</evidence>
<evidence type="ECO:0000259" key="1">
    <source>
        <dbReference type="Pfam" id="PF13480"/>
    </source>
</evidence>
<feature type="domain" description="BioF2-like acetyltransferase" evidence="1">
    <location>
        <begin position="101"/>
        <end position="249"/>
    </location>
</feature>
<dbReference type="Proteomes" id="UP001337305">
    <property type="component" value="Unassembled WGS sequence"/>
</dbReference>
<name>A0ABU7XXE9_9FLAO</name>